<feature type="transmembrane region" description="Helical" evidence="1">
    <location>
        <begin position="92"/>
        <end position="112"/>
    </location>
</feature>
<evidence type="ECO:0000256" key="1">
    <source>
        <dbReference type="SAM" id="Phobius"/>
    </source>
</evidence>
<dbReference type="RefSeq" id="WP_099096488.1">
    <property type="nucleotide sequence ID" value="NZ_PDNU01000033.1"/>
</dbReference>
<dbReference type="AlphaFoldDB" id="A0A2C7AA79"/>
<keyword evidence="1" id="KW-1133">Transmembrane helix</keyword>
<dbReference type="Proteomes" id="UP000223527">
    <property type="component" value="Unassembled WGS sequence"/>
</dbReference>
<dbReference type="OrthoDB" id="64737at2"/>
<comment type="caution">
    <text evidence="2">The sequence shown here is derived from an EMBL/GenBank/DDBJ whole genome shotgun (WGS) entry which is preliminary data.</text>
</comment>
<evidence type="ECO:0000313" key="2">
    <source>
        <dbReference type="EMBL" id="PHK93964.1"/>
    </source>
</evidence>
<protein>
    <recommendedName>
        <fullName evidence="4">DUF1345 domain-containing protein</fullName>
    </recommendedName>
</protein>
<proteinExistence type="predicted"/>
<evidence type="ECO:0000313" key="3">
    <source>
        <dbReference type="Proteomes" id="UP000223527"/>
    </source>
</evidence>
<feature type="transmembrane region" description="Helical" evidence="1">
    <location>
        <begin position="198"/>
        <end position="219"/>
    </location>
</feature>
<feature type="transmembrane region" description="Helical" evidence="1">
    <location>
        <begin position="51"/>
        <end position="71"/>
    </location>
</feature>
<accession>A0A2C7AA79</accession>
<keyword evidence="1" id="KW-0812">Transmembrane</keyword>
<evidence type="ECO:0008006" key="4">
    <source>
        <dbReference type="Google" id="ProtNLM"/>
    </source>
</evidence>
<dbReference type="InterPro" id="IPR009781">
    <property type="entry name" value="DUF1345"/>
</dbReference>
<feature type="transmembrane region" description="Helical" evidence="1">
    <location>
        <begin position="118"/>
        <end position="138"/>
    </location>
</feature>
<sequence>GGNVGPAVVRPRPGGMRGPLRRFRISTASLLMGLLGGGAAFALGLQGLHAALAGWCVLVLAHLALLFHRLWSAGPEAMRRHAAATDERRGMVLTLSLLAAAASVGGVGMDLAMRPGGVPAFGVVTVALSWFYIHALFAQDYAREFYLSGGGIRFHGAAGHPPFSEFLYLSVGIGTTNGVTDVDTHSAAIRRIATLHSIIAFFFNAVIIAGTVGIVTGLAGG</sequence>
<reference evidence="2 3" key="1">
    <citation type="submission" date="2017-10" db="EMBL/GenBank/DDBJ databases">
        <authorList>
            <person name="Banno H."/>
            <person name="Chua N.-H."/>
        </authorList>
    </citation>
    <scope>NUCLEOTIDE SEQUENCE [LARGE SCALE GENOMIC DNA]</scope>
    <source>
        <strain evidence="2 3">YW11</strain>
    </source>
</reference>
<dbReference type="Pfam" id="PF07077">
    <property type="entry name" value="DUF1345"/>
    <property type="match status" value="1"/>
</dbReference>
<gene>
    <name evidence="2" type="ORF">CR162_15730</name>
</gene>
<feature type="non-terminal residue" evidence="2">
    <location>
        <position position="1"/>
    </location>
</feature>
<organism evidence="2 3">
    <name type="scientific">Teichococcus rhizosphaerae</name>
    <dbReference type="NCBI Taxonomy" id="1335062"/>
    <lineage>
        <taxon>Bacteria</taxon>
        <taxon>Pseudomonadati</taxon>
        <taxon>Pseudomonadota</taxon>
        <taxon>Alphaproteobacteria</taxon>
        <taxon>Acetobacterales</taxon>
        <taxon>Roseomonadaceae</taxon>
        <taxon>Roseomonas</taxon>
    </lineage>
</organism>
<feature type="transmembrane region" description="Helical" evidence="1">
    <location>
        <begin position="25"/>
        <end position="45"/>
    </location>
</feature>
<keyword evidence="3" id="KW-1185">Reference proteome</keyword>
<dbReference type="EMBL" id="PDNU01000033">
    <property type="protein sequence ID" value="PHK93964.1"/>
    <property type="molecule type" value="Genomic_DNA"/>
</dbReference>
<name>A0A2C7AA79_9PROT</name>
<keyword evidence="1" id="KW-0472">Membrane</keyword>